<sequence>MRYRHPDPAQIRIDGVLSALGHPVRLASVRILDGGGVHNCGDIVKILGATSKSTMTHHWRVLREAGVIFQEPSGRENLLRLRRPDLDTRYPGLLDAVLAGAATDDVTD</sequence>
<dbReference type="PRINTS" id="PR00778">
    <property type="entry name" value="HTHARSR"/>
</dbReference>
<dbReference type="InterPro" id="IPR011991">
    <property type="entry name" value="ArsR-like_HTH"/>
</dbReference>
<feature type="domain" description="HTH arsR-type" evidence="1">
    <location>
        <begin position="15"/>
        <end position="95"/>
    </location>
</feature>
<dbReference type="RefSeq" id="WP_344902730.1">
    <property type="nucleotide sequence ID" value="NZ_BAABAS010000020.1"/>
</dbReference>
<proteinExistence type="predicted"/>
<dbReference type="InterPro" id="IPR036390">
    <property type="entry name" value="WH_DNA-bd_sf"/>
</dbReference>
<name>A0ABP8CGJ5_9ACTN</name>
<dbReference type="InterPro" id="IPR036388">
    <property type="entry name" value="WH-like_DNA-bd_sf"/>
</dbReference>
<dbReference type="Proteomes" id="UP001501710">
    <property type="component" value="Unassembled WGS sequence"/>
</dbReference>
<comment type="caution">
    <text evidence="2">The sequence shown here is derived from an EMBL/GenBank/DDBJ whole genome shotgun (WGS) entry which is preliminary data.</text>
</comment>
<evidence type="ECO:0000313" key="2">
    <source>
        <dbReference type="EMBL" id="GAA4239016.1"/>
    </source>
</evidence>
<dbReference type="SUPFAM" id="SSF46785">
    <property type="entry name" value="Winged helix' DNA-binding domain"/>
    <property type="match status" value="1"/>
</dbReference>
<dbReference type="Gene3D" id="1.10.10.10">
    <property type="entry name" value="Winged helix-like DNA-binding domain superfamily/Winged helix DNA-binding domain"/>
    <property type="match status" value="1"/>
</dbReference>
<evidence type="ECO:0000313" key="3">
    <source>
        <dbReference type="Proteomes" id="UP001501710"/>
    </source>
</evidence>
<dbReference type="Pfam" id="PF12840">
    <property type="entry name" value="HTH_20"/>
    <property type="match status" value="1"/>
</dbReference>
<evidence type="ECO:0000259" key="1">
    <source>
        <dbReference type="SMART" id="SM00418"/>
    </source>
</evidence>
<dbReference type="CDD" id="cd00090">
    <property type="entry name" value="HTH_ARSR"/>
    <property type="match status" value="1"/>
</dbReference>
<dbReference type="EMBL" id="BAABAS010000020">
    <property type="protein sequence ID" value="GAA4239016.1"/>
    <property type="molecule type" value="Genomic_DNA"/>
</dbReference>
<dbReference type="InterPro" id="IPR001845">
    <property type="entry name" value="HTH_ArsR_DNA-bd_dom"/>
</dbReference>
<dbReference type="SMART" id="SM00418">
    <property type="entry name" value="HTH_ARSR"/>
    <property type="match status" value="1"/>
</dbReference>
<organism evidence="2 3">
    <name type="scientific">Actinomadura meridiana</name>
    <dbReference type="NCBI Taxonomy" id="559626"/>
    <lineage>
        <taxon>Bacteria</taxon>
        <taxon>Bacillati</taxon>
        <taxon>Actinomycetota</taxon>
        <taxon>Actinomycetes</taxon>
        <taxon>Streptosporangiales</taxon>
        <taxon>Thermomonosporaceae</taxon>
        <taxon>Actinomadura</taxon>
    </lineage>
</organism>
<gene>
    <name evidence="2" type="ORF">GCM10022254_57380</name>
</gene>
<keyword evidence="3" id="KW-1185">Reference proteome</keyword>
<reference evidence="3" key="1">
    <citation type="journal article" date="2019" name="Int. J. Syst. Evol. Microbiol.">
        <title>The Global Catalogue of Microorganisms (GCM) 10K type strain sequencing project: providing services to taxonomists for standard genome sequencing and annotation.</title>
        <authorList>
            <consortium name="The Broad Institute Genomics Platform"/>
            <consortium name="The Broad Institute Genome Sequencing Center for Infectious Disease"/>
            <person name="Wu L."/>
            <person name="Ma J."/>
        </authorList>
    </citation>
    <scope>NUCLEOTIDE SEQUENCE [LARGE SCALE GENOMIC DNA]</scope>
    <source>
        <strain evidence="3">JCM 17440</strain>
    </source>
</reference>
<protein>
    <submittedName>
        <fullName evidence="2">Helix-turn-helix transcriptional regulator</fullName>
    </submittedName>
</protein>
<accession>A0ABP8CGJ5</accession>